<feature type="region of interest" description="Disordered" evidence="1">
    <location>
        <begin position="1"/>
        <end position="110"/>
    </location>
</feature>
<evidence type="ECO:0000313" key="3">
    <source>
        <dbReference type="Proteomes" id="UP000234254"/>
    </source>
</evidence>
<feature type="compositionally biased region" description="Polar residues" evidence="1">
    <location>
        <begin position="68"/>
        <end position="77"/>
    </location>
</feature>
<dbReference type="RefSeq" id="XP_024695225.1">
    <property type="nucleotide sequence ID" value="XM_024835843.1"/>
</dbReference>
<accession>A0A2I1D9U1</accession>
<name>A0A2I1D9U1_ASPC2</name>
<dbReference type="GeneID" id="36543367"/>
<dbReference type="EMBL" id="MSFM01000003">
    <property type="protein sequence ID" value="PKY06631.1"/>
    <property type="molecule type" value="Genomic_DNA"/>
</dbReference>
<comment type="caution">
    <text evidence="2">The sequence shown here is derived from an EMBL/GenBank/DDBJ whole genome shotgun (WGS) entry which is preliminary data.</text>
</comment>
<sequence>MSQDERQSEQARIGEVSGVSQDERPLKRACIDEGPGASQDERPSKRAHTDDVPHASQEAHLPIPATAGPSTLISPTTSGEGSGRLLLSSAPWDDTKPADDPKHGASEFASKKPLKGLSDIEETVQFLSQSVHSLTTDCHDLKRRMDDAGRVHRALYDRDDSFEETLQPLIASYEAHRRDVLTAWGDCHNPSMVAPTPIPHQHSNRHPVSGGDILRDVNVITSAEREHPAQVAKWKRSFSTQYGVSFELCAERGKLKLVDTRIIEVLNILASGWVDEGDEIFVPGSLSY</sequence>
<dbReference type="Proteomes" id="UP000234254">
    <property type="component" value="Unassembled WGS sequence"/>
</dbReference>
<feature type="compositionally biased region" description="Basic and acidic residues" evidence="1">
    <location>
        <begin position="39"/>
        <end position="53"/>
    </location>
</feature>
<dbReference type="AlphaFoldDB" id="A0A2I1D9U1"/>
<proteinExistence type="predicted"/>
<reference evidence="2" key="1">
    <citation type="submission" date="2016-12" db="EMBL/GenBank/DDBJ databases">
        <title>The genomes of Aspergillus section Nigri reveals drivers in fungal speciation.</title>
        <authorList>
            <consortium name="DOE Joint Genome Institute"/>
            <person name="Vesth T.C."/>
            <person name="Nybo J."/>
            <person name="Theobald S."/>
            <person name="Brandl J."/>
            <person name="Frisvad J.C."/>
            <person name="Nielsen K.F."/>
            <person name="Lyhne E.K."/>
            <person name="Kogle M.E."/>
            <person name="Kuo A."/>
            <person name="Riley R."/>
            <person name="Clum A."/>
            <person name="Nolan M."/>
            <person name="Lipzen A."/>
            <person name="Salamov A."/>
            <person name="Henrissat B."/>
            <person name="Wiebenga A."/>
            <person name="De vries R.P."/>
            <person name="Grigoriev I.V."/>
            <person name="Mortensen U.H."/>
            <person name="Andersen M.R."/>
            <person name="Baker S.E."/>
        </authorList>
    </citation>
    <scope>NUCLEOTIDE SEQUENCE</scope>
    <source>
        <strain evidence="2">IBT 28561</strain>
    </source>
</reference>
<feature type="compositionally biased region" description="Basic and acidic residues" evidence="1">
    <location>
        <begin position="93"/>
        <end position="105"/>
    </location>
</feature>
<evidence type="ECO:0000313" key="2">
    <source>
        <dbReference type="EMBL" id="PKY06631.1"/>
    </source>
</evidence>
<dbReference type="VEuPathDB" id="FungiDB:P168DRAFT_280036"/>
<organism evidence="2 3">
    <name type="scientific">Aspergillus campestris (strain IBT 28561)</name>
    <dbReference type="NCBI Taxonomy" id="1392248"/>
    <lineage>
        <taxon>Eukaryota</taxon>
        <taxon>Fungi</taxon>
        <taxon>Dikarya</taxon>
        <taxon>Ascomycota</taxon>
        <taxon>Pezizomycotina</taxon>
        <taxon>Eurotiomycetes</taxon>
        <taxon>Eurotiomycetidae</taxon>
        <taxon>Eurotiales</taxon>
        <taxon>Aspergillaceae</taxon>
        <taxon>Aspergillus</taxon>
        <taxon>Aspergillus subgen. Circumdati</taxon>
    </lineage>
</organism>
<gene>
    <name evidence="2" type="ORF">P168DRAFT_280036</name>
</gene>
<evidence type="ECO:0000256" key="1">
    <source>
        <dbReference type="SAM" id="MobiDB-lite"/>
    </source>
</evidence>
<feature type="compositionally biased region" description="Basic and acidic residues" evidence="1">
    <location>
        <begin position="21"/>
        <end position="31"/>
    </location>
</feature>
<keyword evidence="3" id="KW-1185">Reference proteome</keyword>
<protein>
    <submittedName>
        <fullName evidence="2">Uncharacterized protein</fullName>
    </submittedName>
</protein>